<protein>
    <submittedName>
        <fullName evidence="2">Phytanoyl-CoA dioxygenase family protein</fullName>
    </submittedName>
</protein>
<dbReference type="Proteomes" id="UP000515292">
    <property type="component" value="Chromosome"/>
</dbReference>
<dbReference type="SUPFAM" id="SSF51197">
    <property type="entry name" value="Clavaminate synthase-like"/>
    <property type="match status" value="1"/>
</dbReference>
<name>A0A7G5ILF4_9SPHN</name>
<sequence>MPLSVEAPRATLDAAAYEAFARDGVVAVAGVVDADGVAALRAVVAAAMASPGRHAQEFLSGGGGRYFSDLHSHRRHPALADIALTGGPAKVAAALLAPDVRLFYDQMIVKEAGTPSPTPWHHDLPFWPVTGEQIMSIWIALDAVTPDNGGVEYARGSHRWPQRWRPTQPDTPATRAMRNMDLPPAPNLSRDPDADRVSFALAPGDAILFTATTLHGAGPNRAREGSRRALVLRYAGAGTRFVGGPHALTFDAEPGLADGDMLDGPLFPRLRLA</sequence>
<dbReference type="Pfam" id="PF05721">
    <property type="entry name" value="PhyH"/>
    <property type="match status" value="1"/>
</dbReference>
<organism evidence="2 3">
    <name type="scientific">Sandaracinobacteroides saxicola</name>
    <dbReference type="NCBI Taxonomy" id="2759707"/>
    <lineage>
        <taxon>Bacteria</taxon>
        <taxon>Pseudomonadati</taxon>
        <taxon>Pseudomonadota</taxon>
        <taxon>Alphaproteobacteria</taxon>
        <taxon>Sphingomonadales</taxon>
        <taxon>Sphingosinicellaceae</taxon>
        <taxon>Sandaracinobacteroides</taxon>
    </lineage>
</organism>
<feature type="region of interest" description="Disordered" evidence="1">
    <location>
        <begin position="155"/>
        <end position="174"/>
    </location>
</feature>
<dbReference type="GO" id="GO:0005506">
    <property type="term" value="F:iron ion binding"/>
    <property type="evidence" value="ECO:0007669"/>
    <property type="project" value="UniProtKB-ARBA"/>
</dbReference>
<gene>
    <name evidence="2" type="ORF">H3309_07005</name>
</gene>
<keyword evidence="3" id="KW-1185">Reference proteome</keyword>
<dbReference type="EMBL" id="CP059851">
    <property type="protein sequence ID" value="QMW24196.1"/>
    <property type="molecule type" value="Genomic_DNA"/>
</dbReference>
<evidence type="ECO:0000313" key="3">
    <source>
        <dbReference type="Proteomes" id="UP000515292"/>
    </source>
</evidence>
<dbReference type="GO" id="GO:0016706">
    <property type="term" value="F:2-oxoglutarate-dependent dioxygenase activity"/>
    <property type="evidence" value="ECO:0007669"/>
    <property type="project" value="UniProtKB-ARBA"/>
</dbReference>
<accession>A0A7G5ILF4</accession>
<dbReference type="KEGG" id="sand:H3309_07005"/>
<proteinExistence type="predicted"/>
<keyword evidence="2" id="KW-0560">Oxidoreductase</keyword>
<dbReference type="AlphaFoldDB" id="A0A7G5ILF4"/>
<dbReference type="PANTHER" id="PTHR20883">
    <property type="entry name" value="PHYTANOYL-COA DIOXYGENASE DOMAIN CONTAINING 1"/>
    <property type="match status" value="1"/>
</dbReference>
<dbReference type="RefSeq" id="WP_182298019.1">
    <property type="nucleotide sequence ID" value="NZ_CP059851.1"/>
</dbReference>
<evidence type="ECO:0000256" key="1">
    <source>
        <dbReference type="SAM" id="MobiDB-lite"/>
    </source>
</evidence>
<reference evidence="2 3" key="1">
    <citation type="submission" date="2020-07" db="EMBL/GenBank/DDBJ databases">
        <title>Complete genome sequence for Sandaracinobacter sp. M6.</title>
        <authorList>
            <person name="Tang Y."/>
            <person name="Liu Q."/>
            <person name="Guo Z."/>
            <person name="Lei P."/>
            <person name="Huang B."/>
        </authorList>
    </citation>
    <scope>NUCLEOTIDE SEQUENCE [LARGE SCALE GENOMIC DNA]</scope>
    <source>
        <strain evidence="2 3">M6</strain>
    </source>
</reference>
<evidence type="ECO:0000313" key="2">
    <source>
        <dbReference type="EMBL" id="QMW24196.1"/>
    </source>
</evidence>
<dbReference type="Gene3D" id="2.60.120.620">
    <property type="entry name" value="q2cbj1_9rhob like domain"/>
    <property type="match status" value="1"/>
</dbReference>
<dbReference type="InterPro" id="IPR008775">
    <property type="entry name" value="Phytyl_CoA_dOase-like"/>
</dbReference>
<dbReference type="PANTHER" id="PTHR20883:SF49">
    <property type="entry name" value="PHYTANOYL-COA DIOXYGENASE"/>
    <property type="match status" value="1"/>
</dbReference>
<keyword evidence="2" id="KW-0223">Dioxygenase</keyword>